<keyword evidence="3 8" id="KW-0808">Transferase</keyword>
<comment type="catalytic activity">
    <reaction evidence="6 8">
        <text>a fatty acyl-[ACP] + S-adenosyl-L-methionine = an N-acyl-L-homoserine lactone + S-methyl-5'-thioadenosine + holo-[ACP] + H(+)</text>
        <dbReference type="Rhea" id="RHEA:10096"/>
        <dbReference type="Rhea" id="RHEA-COMP:9685"/>
        <dbReference type="Rhea" id="RHEA-COMP:14125"/>
        <dbReference type="ChEBI" id="CHEBI:15378"/>
        <dbReference type="ChEBI" id="CHEBI:17509"/>
        <dbReference type="ChEBI" id="CHEBI:55474"/>
        <dbReference type="ChEBI" id="CHEBI:59789"/>
        <dbReference type="ChEBI" id="CHEBI:64479"/>
        <dbReference type="ChEBI" id="CHEBI:138651"/>
        <dbReference type="EC" id="2.3.1.184"/>
    </reaction>
</comment>
<comment type="similarity">
    <text evidence="7 8">Belongs to the autoinducer synthase family.</text>
</comment>
<keyword evidence="5 7" id="KW-0071">Autoinducer synthesis</keyword>
<keyword evidence="10" id="KW-1185">Reference proteome</keyword>
<sequence length="201" mass="22603">MLTTITRTGKNLAGLRRTLGEYRYKVFIDQLGWQLPTTDGMEQDQFDQDDTLYVIGVEERGAVVACARLLPTNHPYLLSEVFPFLMEPAVPPRSDRIWELSRFSVSRVGESDRAIIDVEKATRTMLAAAVVAAEEQGAERLITVSPLGIERLLSRMGVHAHRAGQPQRVFGRPIFACWIEIDEQTKRSLLLAQDPLHLTMG</sequence>
<evidence type="ECO:0000313" key="10">
    <source>
        <dbReference type="Proteomes" id="UP000494363"/>
    </source>
</evidence>
<gene>
    <name evidence="9" type="primary">anoI</name>
    <name evidence="9" type="ORF">LMG29542_08376</name>
</gene>
<dbReference type="AlphaFoldDB" id="A0A6J5F935"/>
<evidence type="ECO:0000256" key="2">
    <source>
        <dbReference type="ARBA" id="ARBA00022654"/>
    </source>
</evidence>
<evidence type="ECO:0000256" key="4">
    <source>
        <dbReference type="ARBA" id="ARBA00022691"/>
    </source>
</evidence>
<dbReference type="PROSITE" id="PS51187">
    <property type="entry name" value="AUTOINDUCER_SYNTH_2"/>
    <property type="match status" value="1"/>
</dbReference>
<dbReference type="PANTHER" id="PTHR39322">
    <property type="entry name" value="ACYL-HOMOSERINE-LACTONE SYNTHASE"/>
    <property type="match status" value="1"/>
</dbReference>
<evidence type="ECO:0000256" key="7">
    <source>
        <dbReference type="PROSITE-ProRule" id="PRU00533"/>
    </source>
</evidence>
<name>A0A6J5F935_9BURK</name>
<keyword evidence="9" id="KW-0012">Acyltransferase</keyword>
<keyword evidence="4 8" id="KW-0949">S-adenosyl-L-methionine</keyword>
<dbReference type="GO" id="GO:0061579">
    <property type="term" value="F:N-acyl homoserine lactone synthase activity"/>
    <property type="evidence" value="ECO:0007669"/>
    <property type="project" value="UniProtKB-UniRule"/>
</dbReference>
<dbReference type="InterPro" id="IPR001690">
    <property type="entry name" value="Autoind_synthase"/>
</dbReference>
<dbReference type="PROSITE" id="PS00949">
    <property type="entry name" value="AUTOINDUCER_SYNTH_1"/>
    <property type="match status" value="1"/>
</dbReference>
<dbReference type="PANTHER" id="PTHR39322:SF1">
    <property type="entry name" value="ISOVALERYL-HOMOSERINE LACTONE SYNTHASE"/>
    <property type="match status" value="1"/>
</dbReference>
<evidence type="ECO:0000256" key="8">
    <source>
        <dbReference type="RuleBase" id="RU361135"/>
    </source>
</evidence>
<keyword evidence="2 7" id="KW-0673">Quorum sensing</keyword>
<protein>
    <recommendedName>
        <fullName evidence="1 8">Acyl-homoserine-lactone synthase</fullName>
        <ecNumber evidence="1 8">2.3.1.184</ecNumber>
    </recommendedName>
    <alternativeName>
        <fullName evidence="8">Autoinducer synthesis protein</fullName>
    </alternativeName>
</protein>
<dbReference type="EMBL" id="CADIKH010000224">
    <property type="protein sequence ID" value="CAB3774994.1"/>
    <property type="molecule type" value="Genomic_DNA"/>
</dbReference>
<dbReference type="EC" id="2.3.1.184" evidence="1 8"/>
<dbReference type="InterPro" id="IPR016181">
    <property type="entry name" value="Acyl_CoA_acyltransferase"/>
</dbReference>
<dbReference type="GO" id="GO:0009372">
    <property type="term" value="P:quorum sensing"/>
    <property type="evidence" value="ECO:0007669"/>
    <property type="project" value="UniProtKB-UniRule"/>
</dbReference>
<evidence type="ECO:0000256" key="6">
    <source>
        <dbReference type="ARBA" id="ARBA00048576"/>
    </source>
</evidence>
<dbReference type="GO" id="GO:0007165">
    <property type="term" value="P:signal transduction"/>
    <property type="evidence" value="ECO:0007669"/>
    <property type="project" value="TreeGrafter"/>
</dbReference>
<evidence type="ECO:0000256" key="1">
    <source>
        <dbReference type="ARBA" id="ARBA00012340"/>
    </source>
</evidence>
<proteinExistence type="inferred from homology"/>
<dbReference type="Gene3D" id="3.40.630.30">
    <property type="match status" value="1"/>
</dbReference>
<evidence type="ECO:0000256" key="3">
    <source>
        <dbReference type="ARBA" id="ARBA00022679"/>
    </source>
</evidence>
<evidence type="ECO:0000256" key="5">
    <source>
        <dbReference type="ARBA" id="ARBA00022929"/>
    </source>
</evidence>
<organism evidence="9 10">
    <name type="scientific">Paraburkholderia humisilvae</name>
    <dbReference type="NCBI Taxonomy" id="627669"/>
    <lineage>
        <taxon>Bacteria</taxon>
        <taxon>Pseudomonadati</taxon>
        <taxon>Pseudomonadota</taxon>
        <taxon>Betaproteobacteria</taxon>
        <taxon>Burkholderiales</taxon>
        <taxon>Burkholderiaceae</taxon>
        <taxon>Paraburkholderia</taxon>
    </lineage>
</organism>
<reference evidence="9 10" key="1">
    <citation type="submission" date="2020-04" db="EMBL/GenBank/DDBJ databases">
        <authorList>
            <person name="De Canck E."/>
        </authorList>
    </citation>
    <scope>NUCLEOTIDE SEQUENCE [LARGE SCALE GENOMIC DNA]</scope>
    <source>
        <strain evidence="9 10">LMG 29542</strain>
    </source>
</reference>
<evidence type="ECO:0000313" key="9">
    <source>
        <dbReference type="EMBL" id="CAB3774994.1"/>
    </source>
</evidence>
<accession>A0A6J5F935</accession>
<dbReference type="SUPFAM" id="SSF55729">
    <property type="entry name" value="Acyl-CoA N-acyltransferases (Nat)"/>
    <property type="match status" value="1"/>
</dbReference>
<dbReference type="Proteomes" id="UP000494363">
    <property type="component" value="Unassembled WGS sequence"/>
</dbReference>
<dbReference type="Pfam" id="PF00765">
    <property type="entry name" value="Autoind_synth"/>
    <property type="match status" value="1"/>
</dbReference>
<dbReference type="PRINTS" id="PR01549">
    <property type="entry name" value="AUTOINDCRSYN"/>
</dbReference>
<dbReference type="RefSeq" id="WP_175233397.1">
    <property type="nucleotide sequence ID" value="NZ_CADIKH010000224.1"/>
</dbReference>
<dbReference type="InterPro" id="IPR018311">
    <property type="entry name" value="Autoind_synth_CS"/>
</dbReference>